<evidence type="ECO:0000313" key="3">
    <source>
        <dbReference type="Proteomes" id="UP000247536"/>
    </source>
</evidence>
<sequence>METLHRTVTVIVSTIGLILGGWFGYDLAGPIGVLMFVPLGALAGLILSTLSWRIIYLLG</sequence>
<keyword evidence="3" id="KW-1185">Reference proteome</keyword>
<gene>
    <name evidence="2" type="ORF">DMY87_16850</name>
</gene>
<keyword evidence="1" id="KW-0472">Membrane</keyword>
<accession>A0ABX5NNL3</accession>
<name>A0ABX5NNL3_9HYPH</name>
<dbReference type="EMBL" id="QJRY01000006">
    <property type="protein sequence ID" value="PYB71863.1"/>
    <property type="molecule type" value="Genomic_DNA"/>
</dbReference>
<protein>
    <submittedName>
        <fullName evidence="2">Uncharacterized protein</fullName>
    </submittedName>
</protein>
<keyword evidence="1" id="KW-0812">Transmembrane</keyword>
<feature type="transmembrane region" description="Helical" evidence="1">
    <location>
        <begin position="7"/>
        <end position="25"/>
    </location>
</feature>
<evidence type="ECO:0000256" key="1">
    <source>
        <dbReference type="SAM" id="Phobius"/>
    </source>
</evidence>
<proteinExistence type="predicted"/>
<reference evidence="2 3" key="1">
    <citation type="submission" date="2018-06" db="EMBL/GenBank/DDBJ databases">
        <title>Rhizobium wuzhouense sp. nov., isolated from roots of Oryza officinalis.</title>
        <authorList>
            <person name="Yuan T."/>
        </authorList>
    </citation>
    <scope>NUCLEOTIDE SEQUENCE [LARGE SCALE GENOMIC DNA]</scope>
    <source>
        <strain evidence="2 3">W44</strain>
    </source>
</reference>
<comment type="caution">
    <text evidence="2">The sequence shown here is derived from an EMBL/GenBank/DDBJ whole genome shotgun (WGS) entry which is preliminary data.</text>
</comment>
<evidence type="ECO:0000313" key="2">
    <source>
        <dbReference type="EMBL" id="PYB71863.1"/>
    </source>
</evidence>
<keyword evidence="1" id="KW-1133">Transmembrane helix</keyword>
<feature type="transmembrane region" description="Helical" evidence="1">
    <location>
        <begin position="31"/>
        <end position="55"/>
    </location>
</feature>
<organism evidence="2 3">
    <name type="scientific">Rhizobium wuzhouense</name>
    <dbReference type="NCBI Taxonomy" id="1986026"/>
    <lineage>
        <taxon>Bacteria</taxon>
        <taxon>Pseudomonadati</taxon>
        <taxon>Pseudomonadota</taxon>
        <taxon>Alphaproteobacteria</taxon>
        <taxon>Hyphomicrobiales</taxon>
        <taxon>Rhizobiaceae</taxon>
        <taxon>Rhizobium/Agrobacterium group</taxon>
        <taxon>Rhizobium</taxon>
    </lineage>
</organism>
<dbReference type="Proteomes" id="UP000247536">
    <property type="component" value="Unassembled WGS sequence"/>
</dbReference>